<dbReference type="EMBL" id="AP013058">
    <property type="protein sequence ID" value="BAN22478.1"/>
    <property type="molecule type" value="Genomic_DNA"/>
</dbReference>
<evidence type="ECO:0008006" key="3">
    <source>
        <dbReference type="Google" id="ProtNLM"/>
    </source>
</evidence>
<dbReference type="Gene3D" id="1.20.910.10">
    <property type="entry name" value="Heme oxygenase-like"/>
    <property type="match status" value="1"/>
</dbReference>
<dbReference type="AlphaFoldDB" id="R4WFL5"/>
<dbReference type="SUPFAM" id="SSF48613">
    <property type="entry name" value="Heme oxygenase-like"/>
    <property type="match status" value="1"/>
</dbReference>
<dbReference type="STRING" id="758793.BRPE64_ACDS07240"/>
<reference evidence="1 2" key="2">
    <citation type="journal article" date="2018" name="Int. J. Syst. Evol. Microbiol.">
        <title>Burkholderia insecticola sp. nov., a gut symbiotic bacterium of the bean bug Riptortus pedestris.</title>
        <authorList>
            <person name="Takeshita K."/>
            <person name="Tamaki H."/>
            <person name="Ohbayashi T."/>
            <person name="Meng X.-Y."/>
            <person name="Sone T."/>
            <person name="Mitani Y."/>
            <person name="Peeters C."/>
            <person name="Kikuchi Y."/>
            <person name="Vandamme P."/>
        </authorList>
    </citation>
    <scope>NUCLEOTIDE SEQUENCE [LARGE SCALE GENOMIC DNA]</scope>
    <source>
        <strain evidence="1">RPE64</strain>
    </source>
</reference>
<dbReference type="PATRIC" id="fig|758793.3.peg.725"/>
<name>R4WFL5_9BURK</name>
<evidence type="ECO:0000313" key="2">
    <source>
        <dbReference type="Proteomes" id="UP000013966"/>
    </source>
</evidence>
<protein>
    <recommendedName>
        <fullName evidence="3">Iron-containing redox enzyme family protein</fullName>
    </recommendedName>
</protein>
<dbReference type="SMART" id="SM01236">
    <property type="entry name" value="Haem_oxygenase_2"/>
    <property type="match status" value="1"/>
</dbReference>
<keyword evidence="2" id="KW-1185">Reference proteome</keyword>
<gene>
    <name evidence="1" type="ORF">BRPE64_ACDS07240</name>
</gene>
<dbReference type="Pfam" id="PF14518">
    <property type="entry name" value="Haem_oxygenas_2"/>
    <property type="match status" value="1"/>
</dbReference>
<dbReference type="InterPro" id="IPR016084">
    <property type="entry name" value="Haem_Oase-like_multi-hlx"/>
</dbReference>
<accession>R4WFL5</accession>
<reference evidence="1 2" key="1">
    <citation type="journal article" date="2013" name="Genome Announc.">
        <title>Complete Genome Sequence of Burkholderia sp. Strain RPE64, Bacterial Symbiont of the Bean Bug Riptortus pedestris.</title>
        <authorList>
            <person name="Shibata T.F."/>
            <person name="Maeda T."/>
            <person name="Nikoh N."/>
            <person name="Yamaguchi K."/>
            <person name="Oshima K."/>
            <person name="Hattori M."/>
            <person name="Nishiyama T."/>
            <person name="Hasebe M."/>
            <person name="Fukatsu T."/>
            <person name="Kikuchi Y."/>
            <person name="Shigenobu S."/>
        </authorList>
    </citation>
    <scope>NUCLEOTIDE SEQUENCE [LARGE SCALE GENOMIC DNA]</scope>
</reference>
<evidence type="ECO:0000313" key="1">
    <source>
        <dbReference type="EMBL" id="BAN22478.1"/>
    </source>
</evidence>
<sequence>MRASAYAASFKRCLRRPESGDEREQLRDLLNEQLRAAYDMRREDSLHALHASLNEILFRRFNRTRDHVERSPLMFEVQQRIIEAQLDADLQSFKEESLPQSADAFEHWYDARSRLDGRTPHRLFDFIQTQANEAQFRRFIEVEAGVHVSFDDVLALAQVGVRGAPKSEFFHNLQDEVGSTNPDKFHLTMFERLVEGLGIRSISRDALPWEALACGSYMMFLAHFRDFYLYCVGYLGCLEAITPARFGSIARGGARLGVDESLLDYYAEHSVLDTQHAQGWLHNIILPAIYENGAQTSRDIATGVRLRECVAERYWDAMLAELTAPRRSTRKGT</sequence>
<organism evidence="1 2">
    <name type="scientific">Caballeronia insecticola</name>
    <dbReference type="NCBI Taxonomy" id="758793"/>
    <lineage>
        <taxon>Bacteria</taxon>
        <taxon>Pseudomonadati</taxon>
        <taxon>Pseudomonadota</taxon>
        <taxon>Betaproteobacteria</taxon>
        <taxon>Burkholderiales</taxon>
        <taxon>Burkholderiaceae</taxon>
        <taxon>Caballeronia</taxon>
    </lineage>
</organism>
<dbReference type="KEGG" id="buo:BRPE64_ACDS07240"/>
<dbReference type="HOGENOM" id="CLU_751904_0_0_4"/>
<dbReference type="Proteomes" id="UP000013966">
    <property type="component" value="Chromosome 1"/>
</dbReference>
<proteinExistence type="predicted"/>